<sequence length="274" mass="31751">MTELVVRRLLIDLDQPVERHWCGGDAFLTAWFNALSMSFPIGEQFFIDSVRAGFKALPPEQQAPLRDEVQGFVGQEATHRRIHALFNAQIEKHGLTNHWEPRARRRLARMDGADVRHGVAITAANEHFTALFAEWMLAHPELLDGCEPRLKTLWLWHSAEEAEHKSTAFDIYQALGGSQAWRLRWMRRVTVFFLGDALRQTVSNLRADGTLWRWSTWRSAARHLLGRDGLLRTSYTPWKRYFRRDFHPTQQHSELSERWLAANAQVFVRVGSSA</sequence>
<keyword evidence="1" id="KW-0378">Hydrolase</keyword>
<accession>A0A4P6X547</accession>
<gene>
    <name evidence="1" type="ORF">HPF_14225</name>
</gene>
<name>A0A4P6X547_HYDPS</name>
<keyword evidence="2" id="KW-1185">Reference proteome</keyword>
<dbReference type="InterPro" id="IPR016516">
    <property type="entry name" value="UCP07580"/>
</dbReference>
<dbReference type="PANTHER" id="PTHR39456:SF1">
    <property type="entry name" value="METAL-DEPENDENT HYDROLASE"/>
    <property type="match status" value="1"/>
</dbReference>
<reference evidence="1 2" key="1">
    <citation type="submission" date="2019-03" db="EMBL/GenBank/DDBJ databases">
        <authorList>
            <person name="Sebastian G."/>
            <person name="Baumann P."/>
            <person name="Ruckert C."/>
            <person name="Kalinowski J."/>
            <person name="Nebel B."/>
            <person name="Takors R."/>
            <person name="Blombach B."/>
        </authorList>
    </citation>
    <scope>NUCLEOTIDE SEQUENCE [LARGE SCALE GENOMIC DNA]</scope>
    <source>
        <strain evidence="1 2">DSM 1084</strain>
    </source>
</reference>
<dbReference type="PANTHER" id="PTHR39456">
    <property type="entry name" value="METAL-DEPENDENT HYDROLASE"/>
    <property type="match status" value="1"/>
</dbReference>
<dbReference type="GO" id="GO:0016787">
    <property type="term" value="F:hydrolase activity"/>
    <property type="evidence" value="ECO:0007669"/>
    <property type="project" value="UniProtKB-KW"/>
</dbReference>
<dbReference type="KEGG" id="hpse:HPF_14225"/>
<evidence type="ECO:0000313" key="1">
    <source>
        <dbReference type="EMBL" id="QBM28854.1"/>
    </source>
</evidence>
<dbReference type="PIRSF" id="PIRSF007580">
    <property type="entry name" value="UCP07580"/>
    <property type="match status" value="1"/>
</dbReference>
<proteinExistence type="predicted"/>
<organism evidence="1 2">
    <name type="scientific">Hydrogenophaga pseudoflava</name>
    <name type="common">Pseudomonas carboxydoflava</name>
    <dbReference type="NCBI Taxonomy" id="47421"/>
    <lineage>
        <taxon>Bacteria</taxon>
        <taxon>Pseudomonadati</taxon>
        <taxon>Pseudomonadota</taxon>
        <taxon>Betaproteobacteria</taxon>
        <taxon>Burkholderiales</taxon>
        <taxon>Comamonadaceae</taxon>
        <taxon>Hydrogenophaga</taxon>
    </lineage>
</organism>
<dbReference type="EMBL" id="CP037867">
    <property type="protein sequence ID" value="QBM28854.1"/>
    <property type="molecule type" value="Genomic_DNA"/>
</dbReference>
<dbReference type="RefSeq" id="WP_066151249.1">
    <property type="nucleotide sequence ID" value="NZ_CP037867.1"/>
</dbReference>
<protein>
    <submittedName>
        <fullName evidence="1">Putative metal-dependent hydrolase</fullName>
    </submittedName>
</protein>
<dbReference type="Pfam" id="PF10118">
    <property type="entry name" value="Metal_hydrol"/>
    <property type="match status" value="1"/>
</dbReference>
<evidence type="ECO:0000313" key="2">
    <source>
        <dbReference type="Proteomes" id="UP000293912"/>
    </source>
</evidence>
<dbReference type="Proteomes" id="UP000293912">
    <property type="component" value="Chromosome"/>
</dbReference>
<dbReference type="AlphaFoldDB" id="A0A4P6X547"/>